<dbReference type="Proteomes" id="UP000183206">
    <property type="component" value="Unassembled WGS sequence"/>
</dbReference>
<evidence type="ECO:0000313" key="1">
    <source>
        <dbReference type="EMBL" id="OIO32930.1"/>
    </source>
</evidence>
<protein>
    <recommendedName>
        <fullName evidence="3">DUF1059 domain-containing protein</fullName>
    </recommendedName>
</protein>
<dbReference type="STRING" id="1805282.AUJ44_01325"/>
<gene>
    <name evidence="1" type="ORF">AUJ44_01325</name>
</gene>
<sequence>MKKLTCKNVGVECDGVFEADTEDEVIKLAAEHAAAAHNLPKIPPYLEKKCRDFIKGIRDGEANETV</sequence>
<evidence type="ECO:0008006" key="3">
    <source>
        <dbReference type="Google" id="ProtNLM"/>
    </source>
</evidence>
<dbReference type="Pfam" id="PF06348">
    <property type="entry name" value="DUF1059"/>
    <property type="match status" value="1"/>
</dbReference>
<evidence type="ECO:0000313" key="2">
    <source>
        <dbReference type="Proteomes" id="UP000183206"/>
    </source>
</evidence>
<name>A0A1J4V708_9BACT</name>
<accession>A0A1J4V708</accession>
<organism evidence="1 2">
    <name type="scientific">Candidatus Nomurabacteria bacterium CG1_02_47_685</name>
    <dbReference type="NCBI Taxonomy" id="1805282"/>
    <lineage>
        <taxon>Bacteria</taxon>
        <taxon>Candidatus Nomuraibacteriota</taxon>
    </lineage>
</organism>
<proteinExistence type="predicted"/>
<comment type="caution">
    <text evidence="1">The sequence shown here is derived from an EMBL/GenBank/DDBJ whole genome shotgun (WGS) entry which is preliminary data.</text>
</comment>
<reference evidence="1 2" key="1">
    <citation type="journal article" date="2016" name="Environ. Microbiol.">
        <title>Genomic resolution of a cold subsurface aquifer community provides metabolic insights for novel microbes adapted to high CO concentrations.</title>
        <authorList>
            <person name="Probst A.J."/>
            <person name="Castelle C.J."/>
            <person name="Singh A."/>
            <person name="Brown C.T."/>
            <person name="Anantharaman K."/>
            <person name="Sharon I."/>
            <person name="Hug L.A."/>
            <person name="Burstein D."/>
            <person name="Emerson J.B."/>
            <person name="Thomas B.C."/>
            <person name="Banfield J.F."/>
        </authorList>
    </citation>
    <scope>NUCLEOTIDE SEQUENCE [LARGE SCALE GENOMIC DNA]</scope>
    <source>
        <strain evidence="1">CG1_02_47_685</strain>
    </source>
</reference>
<dbReference type="InterPro" id="IPR009409">
    <property type="entry name" value="DUF1059"/>
</dbReference>
<dbReference type="AlphaFoldDB" id="A0A1J4V708"/>
<dbReference type="EMBL" id="MNVO01000024">
    <property type="protein sequence ID" value="OIO32930.1"/>
    <property type="molecule type" value="Genomic_DNA"/>
</dbReference>